<dbReference type="Proteomes" id="UP000304953">
    <property type="component" value="Unassembled WGS sequence"/>
</dbReference>
<keyword evidence="2" id="KW-1185">Reference proteome</keyword>
<reference evidence="1" key="1">
    <citation type="submission" date="2019-04" db="EMBL/GenBank/DDBJ databases">
        <title>Microbes associate with the intestines of laboratory mice.</title>
        <authorList>
            <person name="Navarre W."/>
            <person name="Wong E."/>
            <person name="Huang K."/>
            <person name="Tropini C."/>
            <person name="Ng K."/>
            <person name="Yu B."/>
        </authorList>
    </citation>
    <scope>NUCLEOTIDE SEQUENCE</scope>
    <source>
        <strain evidence="1">NM01_1-7b</strain>
    </source>
</reference>
<sequence>MSVVIKDGSWIDARILHKELGVGKKFTDWIKGKIKKYEFINGEDYKLTFTKTGERKNVKVNCYSLTLDMAKELSMVENEFLDIDN</sequence>
<gene>
    <name evidence="1" type="ORF">E5329_16895</name>
</gene>
<comment type="caution">
    <text evidence="1">The sequence shown here is derived from an EMBL/GenBank/DDBJ whole genome shotgun (WGS) entry which is preliminary data.</text>
</comment>
<protein>
    <submittedName>
        <fullName evidence="1">Uncharacterized protein</fullName>
    </submittedName>
</protein>
<evidence type="ECO:0000313" key="1">
    <source>
        <dbReference type="EMBL" id="TGY94975.1"/>
    </source>
</evidence>
<proteinExistence type="predicted"/>
<dbReference type="EMBL" id="SRYA01000037">
    <property type="protein sequence ID" value="TGY94975.1"/>
    <property type="molecule type" value="Genomic_DNA"/>
</dbReference>
<name>A0AC61RTY8_9FIRM</name>
<evidence type="ECO:0000313" key="2">
    <source>
        <dbReference type="Proteomes" id="UP000304953"/>
    </source>
</evidence>
<organism evidence="1 2">
    <name type="scientific">Petralouisia muris</name>
    <dbReference type="NCBI Taxonomy" id="3032872"/>
    <lineage>
        <taxon>Bacteria</taxon>
        <taxon>Bacillati</taxon>
        <taxon>Bacillota</taxon>
        <taxon>Clostridia</taxon>
        <taxon>Lachnospirales</taxon>
        <taxon>Lachnospiraceae</taxon>
        <taxon>Petralouisia</taxon>
    </lineage>
</organism>
<accession>A0AC61RTY8</accession>